<dbReference type="InterPro" id="IPR001926">
    <property type="entry name" value="TrpB-like_PALP"/>
</dbReference>
<comment type="similarity">
    <text evidence="2">Belongs to the serine/threonine dehydratase family.</text>
</comment>
<dbReference type="PROSITE" id="PS51671">
    <property type="entry name" value="ACT"/>
    <property type="match status" value="1"/>
</dbReference>
<comment type="caution">
    <text evidence="7">The sequence shown here is derived from an EMBL/GenBank/DDBJ whole genome shotgun (WGS) entry which is preliminary data.</text>
</comment>
<dbReference type="Gene3D" id="3.40.50.1100">
    <property type="match status" value="2"/>
</dbReference>
<evidence type="ECO:0000256" key="4">
    <source>
        <dbReference type="ARBA" id="ARBA00023239"/>
    </source>
</evidence>
<dbReference type="GO" id="GO:0009097">
    <property type="term" value="P:isoleucine biosynthetic process"/>
    <property type="evidence" value="ECO:0007669"/>
    <property type="project" value="TreeGrafter"/>
</dbReference>
<dbReference type="STRING" id="1677920.LS71_00525"/>
<dbReference type="CDD" id="cd04886">
    <property type="entry name" value="ACT_ThrD-II-like"/>
    <property type="match status" value="1"/>
</dbReference>
<organism evidence="7 8">
    <name type="scientific">Helicobacter jaachi</name>
    <dbReference type="NCBI Taxonomy" id="1677920"/>
    <lineage>
        <taxon>Bacteria</taxon>
        <taxon>Pseudomonadati</taxon>
        <taxon>Campylobacterota</taxon>
        <taxon>Epsilonproteobacteria</taxon>
        <taxon>Campylobacterales</taxon>
        <taxon>Helicobacteraceae</taxon>
        <taxon>Helicobacter</taxon>
    </lineage>
</organism>
<evidence type="ECO:0000256" key="2">
    <source>
        <dbReference type="ARBA" id="ARBA00010869"/>
    </source>
</evidence>
<reference evidence="7 8" key="1">
    <citation type="journal article" date="2014" name="Genome Announc.">
        <title>Draft genome sequences of eight enterohepatic helicobacter species isolated from both laboratory and wild rodents.</title>
        <authorList>
            <person name="Sheh A."/>
            <person name="Shen Z."/>
            <person name="Fox J.G."/>
        </authorList>
    </citation>
    <scope>NUCLEOTIDE SEQUENCE [LARGE SCALE GENOMIC DNA]</scope>
    <source>
        <strain evidence="7 8">MIT 09-6949</strain>
    </source>
</reference>
<comment type="cofactor">
    <cofactor evidence="1">
        <name>pyridoxal 5'-phosphate</name>
        <dbReference type="ChEBI" id="CHEBI:597326"/>
    </cofactor>
</comment>
<dbReference type="RefSeq" id="WP_081946207.1">
    <property type="nucleotide sequence ID" value="NZ_JRPR02000001.1"/>
</dbReference>
<dbReference type="GO" id="GO:0006567">
    <property type="term" value="P:L-threonine catabolic process"/>
    <property type="evidence" value="ECO:0007669"/>
    <property type="project" value="InterPro"/>
</dbReference>
<dbReference type="GO" id="GO:0006565">
    <property type="term" value="P:L-serine catabolic process"/>
    <property type="evidence" value="ECO:0007669"/>
    <property type="project" value="TreeGrafter"/>
</dbReference>
<dbReference type="SUPFAM" id="SSF53686">
    <property type="entry name" value="Tryptophan synthase beta subunit-like PLP-dependent enzymes"/>
    <property type="match status" value="1"/>
</dbReference>
<evidence type="ECO:0000256" key="5">
    <source>
        <dbReference type="ARBA" id="ARBA00049406"/>
    </source>
</evidence>
<sequence>MKKQSSKNTKTQNLAPQKLKDIYTQALKAKSRLESILIPTPLSYAPTLSHISKAEIYLKKENLQLTGAFKIRGAFNKIAALVEAATESANIESSATKSAVKSSAPKHKALDSVIKGVIAASAGNHAQGVAYAAKHFGIKAVIVMPEATPLLKVSATKALGAKVVLSGDNYDEAYKKALELAKEQDLTFIHPFADREVIAGQGSIALEMIEEYKDISVVVVPIGGGGLINGIGSVYKHLCPHVRVIGVVASGANAMKLSFDSAKIQKIESVRTIADGIAVRDVNMDNFKLVQQCVDEIVSVDDEEIANAILFLLERQKLVVEGAGAASVASVLHQKFSLSPKDKVALVLSGGNIDITMLNVIIEKGLLKSNRKMRLEVVLIDKPGSLQGLTNILSKVDANIVQIEYDRTSVMLKYGDALVTMALETKGAEHKELIRKQLSAHNYHFNEIT</sequence>
<proteinExistence type="inferred from homology"/>
<dbReference type="FunFam" id="3.40.50.1100:FF:000007">
    <property type="entry name" value="L-threonine dehydratase catabolic TdcB"/>
    <property type="match status" value="1"/>
</dbReference>
<comment type="catalytic activity">
    <reaction evidence="5">
        <text>L-serine = pyruvate + NH4(+)</text>
        <dbReference type="Rhea" id="RHEA:19169"/>
        <dbReference type="ChEBI" id="CHEBI:15361"/>
        <dbReference type="ChEBI" id="CHEBI:28938"/>
        <dbReference type="ChEBI" id="CHEBI:33384"/>
        <dbReference type="EC" id="4.3.1.17"/>
    </reaction>
</comment>
<dbReference type="InterPro" id="IPR002912">
    <property type="entry name" value="ACT_dom"/>
</dbReference>
<accession>A0A4U8TFB4</accession>
<evidence type="ECO:0000313" key="7">
    <source>
        <dbReference type="EMBL" id="TLD97417.1"/>
    </source>
</evidence>
<dbReference type="InterPro" id="IPR005789">
    <property type="entry name" value="Thr_deHydtase_catblc"/>
</dbReference>
<dbReference type="InterPro" id="IPR000634">
    <property type="entry name" value="Ser/Thr_deHydtase_PyrdxlP-BS"/>
</dbReference>
<keyword evidence="8" id="KW-1185">Reference proteome</keyword>
<evidence type="ECO:0000256" key="3">
    <source>
        <dbReference type="ARBA" id="ARBA00022898"/>
    </source>
</evidence>
<dbReference type="InterPro" id="IPR050147">
    <property type="entry name" value="Ser/Thr_Dehydratase"/>
</dbReference>
<protein>
    <submittedName>
        <fullName evidence="7">Threonine ammonia-lyase</fullName>
        <ecNumber evidence="7">4.3.1.19</ecNumber>
    </submittedName>
</protein>
<dbReference type="Proteomes" id="UP000029733">
    <property type="component" value="Unassembled WGS sequence"/>
</dbReference>
<dbReference type="InterPro" id="IPR044561">
    <property type="entry name" value="ACT_ThrD-II-like"/>
</dbReference>
<keyword evidence="3" id="KW-0663">Pyridoxal phosphate</keyword>
<dbReference type="FunFam" id="3.40.50.1100:FF:000005">
    <property type="entry name" value="Threonine dehydratase catabolic"/>
    <property type="match status" value="1"/>
</dbReference>
<dbReference type="GO" id="GO:0030170">
    <property type="term" value="F:pyridoxal phosphate binding"/>
    <property type="evidence" value="ECO:0007669"/>
    <property type="project" value="InterPro"/>
</dbReference>
<dbReference type="CDD" id="cd01562">
    <property type="entry name" value="Thr-dehyd"/>
    <property type="match status" value="1"/>
</dbReference>
<dbReference type="PANTHER" id="PTHR48078:SF6">
    <property type="entry name" value="L-THREONINE DEHYDRATASE CATABOLIC TDCB"/>
    <property type="match status" value="1"/>
</dbReference>
<dbReference type="InterPro" id="IPR036052">
    <property type="entry name" value="TrpB-like_PALP_sf"/>
</dbReference>
<dbReference type="Pfam" id="PF00291">
    <property type="entry name" value="PALP"/>
    <property type="match status" value="1"/>
</dbReference>
<dbReference type="GO" id="GO:0003941">
    <property type="term" value="F:L-serine ammonia-lyase activity"/>
    <property type="evidence" value="ECO:0007669"/>
    <property type="project" value="UniProtKB-EC"/>
</dbReference>
<feature type="domain" description="ACT" evidence="6">
    <location>
        <begin position="374"/>
        <end position="449"/>
    </location>
</feature>
<gene>
    <name evidence="7" type="primary">ilvA</name>
    <name evidence="7" type="ORF">LS71_001310</name>
</gene>
<evidence type="ECO:0000259" key="6">
    <source>
        <dbReference type="PROSITE" id="PS51671"/>
    </source>
</evidence>
<evidence type="ECO:0000256" key="1">
    <source>
        <dbReference type="ARBA" id="ARBA00001933"/>
    </source>
</evidence>
<keyword evidence="4 7" id="KW-0456">Lyase</keyword>
<dbReference type="EC" id="4.3.1.19" evidence="7"/>
<dbReference type="OrthoDB" id="9811476at2"/>
<name>A0A4U8TFB4_9HELI</name>
<evidence type="ECO:0000313" key="8">
    <source>
        <dbReference type="Proteomes" id="UP000029733"/>
    </source>
</evidence>
<dbReference type="PANTHER" id="PTHR48078">
    <property type="entry name" value="THREONINE DEHYDRATASE, MITOCHONDRIAL-RELATED"/>
    <property type="match status" value="1"/>
</dbReference>
<dbReference type="EMBL" id="JRPR02000001">
    <property type="protein sequence ID" value="TLD97417.1"/>
    <property type="molecule type" value="Genomic_DNA"/>
</dbReference>
<dbReference type="GO" id="GO:0004794">
    <property type="term" value="F:threonine deaminase activity"/>
    <property type="evidence" value="ECO:0007669"/>
    <property type="project" value="UniProtKB-EC"/>
</dbReference>
<dbReference type="AlphaFoldDB" id="A0A4U8TFB4"/>
<dbReference type="PROSITE" id="PS00165">
    <property type="entry name" value="DEHYDRATASE_SER_THR"/>
    <property type="match status" value="1"/>
</dbReference>
<dbReference type="NCBIfam" id="TIGR01127">
    <property type="entry name" value="ilvA_1Cterm"/>
    <property type="match status" value="1"/>
</dbReference>